<evidence type="ECO:0000313" key="4">
    <source>
        <dbReference type="EMBL" id="KAL2824352.1"/>
    </source>
</evidence>
<accession>A0ABR4IBK7</accession>
<name>A0ABR4IBK7_9EURO</name>
<dbReference type="Pfam" id="PF24883">
    <property type="entry name" value="NPHP3_N"/>
    <property type="match status" value="1"/>
</dbReference>
<proteinExistence type="predicted"/>
<dbReference type="EMBL" id="JBFXLS010000044">
    <property type="protein sequence ID" value="KAL2824352.1"/>
    <property type="molecule type" value="Genomic_DNA"/>
</dbReference>
<evidence type="ECO:0000256" key="1">
    <source>
        <dbReference type="ARBA" id="ARBA00022737"/>
    </source>
</evidence>
<keyword evidence="5" id="KW-1185">Reference proteome</keyword>
<gene>
    <name evidence="4" type="ORF">BDW59DRAFT_162455</name>
</gene>
<reference evidence="4 5" key="1">
    <citation type="submission" date="2024-07" db="EMBL/GenBank/DDBJ databases">
        <title>Section-level genome sequencing and comparative genomics of Aspergillus sections Usti and Cavernicolus.</title>
        <authorList>
            <consortium name="Lawrence Berkeley National Laboratory"/>
            <person name="Nybo J.L."/>
            <person name="Vesth T.C."/>
            <person name="Theobald S."/>
            <person name="Frisvad J.C."/>
            <person name="Larsen T.O."/>
            <person name="Kjaerboelling I."/>
            <person name="Rothschild-Mancinelli K."/>
            <person name="Lyhne E.K."/>
            <person name="Kogle M.E."/>
            <person name="Barry K."/>
            <person name="Clum A."/>
            <person name="Na H."/>
            <person name="Ledsgaard L."/>
            <person name="Lin J."/>
            <person name="Lipzen A."/>
            <person name="Kuo A."/>
            <person name="Riley R."/>
            <person name="Mondo S."/>
            <person name="LaButti K."/>
            <person name="Haridas S."/>
            <person name="Pangalinan J."/>
            <person name="Salamov A.A."/>
            <person name="Simmons B.A."/>
            <person name="Magnuson J.K."/>
            <person name="Chen J."/>
            <person name="Drula E."/>
            <person name="Henrissat B."/>
            <person name="Wiebenga A."/>
            <person name="Lubbers R.J."/>
            <person name="Gomes A.C."/>
            <person name="Makela M.R."/>
            <person name="Stajich J."/>
            <person name="Grigoriev I.V."/>
            <person name="Mortensen U.H."/>
            <person name="De vries R.P."/>
            <person name="Baker S.E."/>
            <person name="Andersen M.R."/>
        </authorList>
    </citation>
    <scope>NUCLEOTIDE SEQUENCE [LARGE SCALE GENOMIC DNA]</scope>
    <source>
        <strain evidence="4 5">CBS 600.67</strain>
    </source>
</reference>
<dbReference type="InterPro" id="IPR056884">
    <property type="entry name" value="NPHP3-like_N"/>
</dbReference>
<protein>
    <recommendedName>
        <fullName evidence="3">Nephrocystin 3-like N-terminal domain-containing protein</fullName>
    </recommendedName>
</protein>
<sequence length="1265" mass="141406">MAGQLGRERLWSSRQVPGLHDDDNSLSIVGIRDSLHRKSMNISSLVNSLQRRSGEELGTTISSKLLTPTHAAILDRIRFERMSQLPPEGSDYDKVLAWAQLFVERLHSFDSEIERFAADSYLAAQLAYGYCAMLLELGGENAATLMIPFGFFYRISISLRNLLERIKLFSVTQDIQEQLILALSNLVTLIASVSNLLYKVIRGLPGASLPVNLYHTFSGQTQTLQLRFEEIAESMWKNQLLRENVNGDRISELKAIRPWLAPEDRVVSTFADTSFFAANDRDELTCLWITPYLSRFLKSDKKHLCITGSPGSGKSVLASVIIEHLQHPRGGVSYQTLFVPIDSRIPAQTSPHAIAKSLLSQLFEKSIGNVHLFQILSHAFHRSKVTADYFTYNDILWDAVEYALADSPHAVKGLVVIVDGVDEASCNEGVLLQRLTTATSKSANVKLITLGSQRPHEAPGQSLVQIIDNIIFEDIAAVVRSHLTPSHAFSTLSEIDQETMVENVTNASKGSFVWAKLFARQARQEQNADSLLKVVDSAIISKLGIVNLIGQTLKHTEVSTEAKMMLLWLATANRQLDIKELSILASIQYDKQTISEAHVDVLHILKPVSSLVFVCNDFFFLRHRVIRQAILDIFSQGNLIPSIKDRHANLMTYLMIYIKSTITTQHEPSDNPFLDQHYINTLRERHRLLDFALRYCVPHFRQTVAFTKDKITASKELGKILPTTNTFVLLLRSVWENTTTPELLTCLASITDVYRLVLTDGHVTTLQCVIFLAHVYRQLGRISEASNLFYEAAVTSQKFLTARHVVTMRMATIFLELTLGQITETKTDIMVKREDILLVLLECHKIHHGSTSAEAVSVMKQLVEHYRIVKEAQKAQTITDIIRSITSTEYATTSDDASDSVSAHHVRTGDKDTPIQSEFPSDSGYASAGQNKVEQARTVYSDASSRSTLEKESYISELAEDLFVKALSSQFDAQSLERISEVLPELLKAFALKVGHNAPSQMHRDVMYFIHKNRSYIADCFKDNGFHQDESLPADAHDAERMPLNELMSLWDKNLEDWNDDSISDNVLFTGSVSNRDQIPNQDAILCDADIHESSARDSMSQHSDVGAEEGHEEGASTSQFLAYKDFISKAPAYEWLLATLRRELLLAPAEPNSMEAIRKSIVTSLPSSNKISRKTAAEAYIVTFVTDWNPLAFVKEQGYKEDPDEAVETTITLTGSANDAQALTCAQYLLQTWPSAGGHIMKLVKDVVRAGPANRNTCKSPSLI</sequence>
<evidence type="ECO:0000256" key="2">
    <source>
        <dbReference type="SAM" id="MobiDB-lite"/>
    </source>
</evidence>
<feature type="domain" description="Nephrocystin 3-like N-terminal" evidence="3">
    <location>
        <begin position="285"/>
        <end position="448"/>
    </location>
</feature>
<dbReference type="PANTHER" id="PTHR10039">
    <property type="entry name" value="AMELOGENIN"/>
    <property type="match status" value="1"/>
</dbReference>
<evidence type="ECO:0000259" key="3">
    <source>
        <dbReference type="Pfam" id="PF24883"/>
    </source>
</evidence>
<dbReference type="PANTHER" id="PTHR10039:SF9">
    <property type="entry name" value="NACHT DOMAIN PROTEIN (AFU_ORTHOLOGUE AFUA_2G01760)"/>
    <property type="match status" value="1"/>
</dbReference>
<dbReference type="Gene3D" id="3.40.50.300">
    <property type="entry name" value="P-loop containing nucleotide triphosphate hydrolases"/>
    <property type="match status" value="1"/>
</dbReference>
<dbReference type="Proteomes" id="UP001610335">
    <property type="component" value="Unassembled WGS sequence"/>
</dbReference>
<evidence type="ECO:0000313" key="5">
    <source>
        <dbReference type="Proteomes" id="UP001610335"/>
    </source>
</evidence>
<organism evidence="4 5">
    <name type="scientific">Aspergillus cavernicola</name>
    <dbReference type="NCBI Taxonomy" id="176166"/>
    <lineage>
        <taxon>Eukaryota</taxon>
        <taxon>Fungi</taxon>
        <taxon>Dikarya</taxon>
        <taxon>Ascomycota</taxon>
        <taxon>Pezizomycotina</taxon>
        <taxon>Eurotiomycetes</taxon>
        <taxon>Eurotiomycetidae</taxon>
        <taxon>Eurotiales</taxon>
        <taxon>Aspergillaceae</taxon>
        <taxon>Aspergillus</taxon>
        <taxon>Aspergillus subgen. Nidulantes</taxon>
    </lineage>
</organism>
<feature type="compositionally biased region" description="Low complexity" evidence="2">
    <location>
        <begin position="893"/>
        <end position="903"/>
    </location>
</feature>
<dbReference type="InterPro" id="IPR027417">
    <property type="entry name" value="P-loop_NTPase"/>
</dbReference>
<keyword evidence="1" id="KW-0677">Repeat</keyword>
<dbReference type="SUPFAM" id="SSF52540">
    <property type="entry name" value="P-loop containing nucleoside triphosphate hydrolases"/>
    <property type="match status" value="1"/>
</dbReference>
<comment type="caution">
    <text evidence="4">The sequence shown here is derived from an EMBL/GenBank/DDBJ whole genome shotgun (WGS) entry which is preliminary data.</text>
</comment>
<feature type="region of interest" description="Disordered" evidence="2">
    <location>
        <begin position="893"/>
        <end position="930"/>
    </location>
</feature>